<dbReference type="EMBL" id="MK071990">
    <property type="protein sequence ID" value="AYV76730.1"/>
    <property type="molecule type" value="Genomic_DNA"/>
</dbReference>
<sequence length="125" mass="13394">MSCCDLIIAMKSLQASIIDLRMQMIIINTNQTKLLNAIQTVVNNINTNTNNMQPIVNGMNATISTINTNVNNMELVVNGINTTVNNIPTDITNATAPLSTTAEISAIQTQLSAIQEGINELLGHG</sequence>
<proteinExistence type="predicted"/>
<reference evidence="1" key="1">
    <citation type="submission" date="2018-10" db="EMBL/GenBank/DDBJ databases">
        <title>Hidden diversity of soil giant viruses.</title>
        <authorList>
            <person name="Schulz F."/>
            <person name="Alteio L."/>
            <person name="Goudeau D."/>
            <person name="Ryan E.M."/>
            <person name="Malmstrom R.R."/>
            <person name="Blanchard J."/>
            <person name="Woyke T."/>
        </authorList>
    </citation>
    <scope>NUCLEOTIDE SEQUENCE</scope>
    <source>
        <strain evidence="1">TEV1</strain>
    </source>
</reference>
<gene>
    <name evidence="1" type="ORF">Terrestrivirus12_33</name>
</gene>
<name>A0A3G4ZPB6_9VIRU</name>
<organism evidence="1">
    <name type="scientific">Terrestrivirus sp</name>
    <dbReference type="NCBI Taxonomy" id="2487775"/>
    <lineage>
        <taxon>Viruses</taxon>
        <taxon>Varidnaviria</taxon>
        <taxon>Bamfordvirae</taxon>
        <taxon>Nucleocytoviricota</taxon>
        <taxon>Megaviricetes</taxon>
        <taxon>Imitervirales</taxon>
        <taxon>Mimiviridae</taxon>
        <taxon>Klosneuvirinae</taxon>
    </lineage>
</organism>
<accession>A0A3G4ZPB6</accession>
<protein>
    <submittedName>
        <fullName evidence="1">Uncharacterized protein</fullName>
    </submittedName>
</protein>
<dbReference type="Gene3D" id="1.20.1170.10">
    <property type="match status" value="1"/>
</dbReference>
<evidence type="ECO:0000313" key="1">
    <source>
        <dbReference type="EMBL" id="AYV76730.1"/>
    </source>
</evidence>